<gene>
    <name evidence="2" type="primary">Aste57867_23067</name>
    <name evidence="1" type="ORF">As57867_022996</name>
    <name evidence="2" type="ORF">ASTE57867_23067</name>
</gene>
<keyword evidence="3" id="KW-1185">Reference proteome</keyword>
<organism evidence="2 3">
    <name type="scientific">Aphanomyces stellatus</name>
    <dbReference type="NCBI Taxonomy" id="120398"/>
    <lineage>
        <taxon>Eukaryota</taxon>
        <taxon>Sar</taxon>
        <taxon>Stramenopiles</taxon>
        <taxon>Oomycota</taxon>
        <taxon>Saprolegniomycetes</taxon>
        <taxon>Saprolegniales</taxon>
        <taxon>Verrucalvaceae</taxon>
        <taxon>Aphanomyces</taxon>
    </lineage>
</organism>
<evidence type="ECO:0000313" key="1">
    <source>
        <dbReference type="EMBL" id="KAF0685038.1"/>
    </source>
</evidence>
<proteinExistence type="predicted"/>
<protein>
    <submittedName>
        <fullName evidence="2">Aste57867_23067 protein</fullName>
    </submittedName>
</protein>
<accession>A0A485LLX8</accession>
<evidence type="ECO:0000313" key="3">
    <source>
        <dbReference type="Proteomes" id="UP000332933"/>
    </source>
</evidence>
<dbReference type="Proteomes" id="UP000332933">
    <property type="component" value="Unassembled WGS sequence"/>
</dbReference>
<sequence length="291" mass="31545">MASTTARKLRCHNVVGNGAIYLESALRNINSWPAWTQCWGASFDIAIAHTLNETTRGRGWLVQTMAAAVRTSVQGEVDHWLANHIQTFVLQWQNYKTVGMLDSVQIQNVFSAHYPITLSDTHGAYHLSQQTSLKMYWSFAGNLWAVSSSSTTVGGLSLLGSSPTFAFQNITSEQLLIENMTLVSPYTACFVAFEVAVDPFGAVDMTFVQAPLSLADLCGGVLGNLATLFVQPNSIVQSAFQSLAARFYIGEFPPALGSQTISLLGGNILCGGEMSPPPVHNTAQHTNVRRI</sequence>
<dbReference type="EMBL" id="VJMH01007223">
    <property type="protein sequence ID" value="KAF0685038.1"/>
    <property type="molecule type" value="Genomic_DNA"/>
</dbReference>
<name>A0A485LLX8_9STRA</name>
<evidence type="ECO:0000313" key="2">
    <source>
        <dbReference type="EMBL" id="VFT99715.1"/>
    </source>
</evidence>
<reference evidence="1" key="2">
    <citation type="submission" date="2019-06" db="EMBL/GenBank/DDBJ databases">
        <title>Genomics analysis of Aphanomyces spp. identifies a new class of oomycete effector associated with host adaptation.</title>
        <authorList>
            <person name="Gaulin E."/>
        </authorList>
    </citation>
    <scope>NUCLEOTIDE SEQUENCE</scope>
    <source>
        <strain evidence="1">CBS 578.67</strain>
    </source>
</reference>
<dbReference type="EMBL" id="CAADRA010007249">
    <property type="protein sequence ID" value="VFT99715.1"/>
    <property type="molecule type" value="Genomic_DNA"/>
</dbReference>
<dbReference type="OrthoDB" id="78977at2759"/>
<reference evidence="2 3" key="1">
    <citation type="submission" date="2019-03" db="EMBL/GenBank/DDBJ databases">
        <authorList>
            <person name="Gaulin E."/>
            <person name="Dumas B."/>
        </authorList>
    </citation>
    <scope>NUCLEOTIDE SEQUENCE [LARGE SCALE GENOMIC DNA]</scope>
    <source>
        <strain evidence="2">CBS 568.67</strain>
    </source>
</reference>
<dbReference type="AlphaFoldDB" id="A0A485LLX8"/>